<evidence type="ECO:0000313" key="8">
    <source>
        <dbReference type="Proteomes" id="UP000182200"/>
    </source>
</evidence>
<accession>A0A0P1LNP4</accession>
<evidence type="ECO:0000256" key="1">
    <source>
        <dbReference type="ARBA" id="ARBA00010529"/>
    </source>
</evidence>
<accession>A0A0S4NA09</accession>
<organism evidence="6 7">
    <name type="scientific">Candidatus Kryptonium thompsonii</name>
    <dbReference type="NCBI Taxonomy" id="1633631"/>
    <lineage>
        <taxon>Bacteria</taxon>
        <taxon>Pseudomonadati</taxon>
        <taxon>Candidatus Kryptoniota</taxon>
        <taxon>Candidatus Kryptonium</taxon>
    </lineage>
</organism>
<proteinExistence type="inferred from homology"/>
<dbReference type="RefSeq" id="WP_047133272.1">
    <property type="nucleotide sequence ID" value="NZ_CZVI01000001.1"/>
</dbReference>
<dbReference type="SUPFAM" id="SSF47729">
    <property type="entry name" value="IHF-like DNA-binding proteins"/>
    <property type="match status" value="1"/>
</dbReference>
<sequence>MNKSELVKSLAQDLKWSASKTERVVDSFFNLVSEILMKEGKLNLFKFGVFTVKHRASRKGRNPKTGEELILPPRDYPHFKPSKSIINIINNR</sequence>
<accession>A0A0N7MTQ1</accession>
<name>A0A0N7MTQ1_9BACT</name>
<dbReference type="Proteomes" id="UP000182200">
    <property type="component" value="Unassembled WGS sequence"/>
</dbReference>
<accession>A0A0P1P7B0</accession>
<dbReference type="GO" id="GO:0030527">
    <property type="term" value="F:structural constituent of chromatin"/>
    <property type="evidence" value="ECO:0007669"/>
    <property type="project" value="InterPro"/>
</dbReference>
<keyword evidence="2" id="KW-0226">DNA condensation</keyword>
<dbReference type="PANTHER" id="PTHR33175">
    <property type="entry name" value="DNA-BINDING PROTEIN HU"/>
    <property type="match status" value="1"/>
</dbReference>
<keyword evidence="3 6" id="KW-0238">DNA-binding</keyword>
<dbReference type="Gene3D" id="4.10.520.10">
    <property type="entry name" value="IHF-like DNA-binding proteins"/>
    <property type="match status" value="1"/>
</dbReference>
<reference evidence="5 8" key="2">
    <citation type="submission" date="2015-11" db="EMBL/GenBank/DDBJ databases">
        <authorList>
            <person name="Varghese N."/>
        </authorList>
    </citation>
    <scope>NUCLEOTIDE SEQUENCE [LARGE SCALE GENOMIC DNA]</scope>
    <source>
        <strain evidence="5 8">JGI-8</strain>
    </source>
</reference>
<dbReference type="Proteomes" id="UP000182011">
    <property type="component" value="Unassembled WGS sequence"/>
</dbReference>
<dbReference type="EMBL" id="CZVI01000001">
    <property type="protein sequence ID" value="CUS76520.1"/>
    <property type="molecule type" value="Genomic_DNA"/>
</dbReference>
<dbReference type="PRINTS" id="PR01727">
    <property type="entry name" value="DNABINDINGHU"/>
</dbReference>
<dbReference type="AlphaFoldDB" id="A0A0N7MTQ1"/>
<evidence type="ECO:0000313" key="7">
    <source>
        <dbReference type="Proteomes" id="UP000182011"/>
    </source>
</evidence>
<dbReference type="GO" id="GO:0005829">
    <property type="term" value="C:cytosol"/>
    <property type="evidence" value="ECO:0007669"/>
    <property type="project" value="TreeGrafter"/>
</dbReference>
<dbReference type="SMART" id="SM00411">
    <property type="entry name" value="BHL"/>
    <property type="match status" value="1"/>
</dbReference>
<dbReference type="InterPro" id="IPR020816">
    <property type="entry name" value="Histone-like_DNA-bd_CS"/>
</dbReference>
<evidence type="ECO:0000256" key="2">
    <source>
        <dbReference type="ARBA" id="ARBA00023067"/>
    </source>
</evidence>
<dbReference type="CDD" id="cd13836">
    <property type="entry name" value="IHF_B"/>
    <property type="match status" value="1"/>
</dbReference>
<accession>A0A0N7MQF2</accession>
<dbReference type="InterPro" id="IPR000119">
    <property type="entry name" value="Hist_DNA-bd"/>
</dbReference>
<protein>
    <submittedName>
        <fullName evidence="6">DNA-binding protein HU-beta</fullName>
    </submittedName>
</protein>
<evidence type="ECO:0000256" key="4">
    <source>
        <dbReference type="RuleBase" id="RU003939"/>
    </source>
</evidence>
<dbReference type="Pfam" id="PF00216">
    <property type="entry name" value="Bac_DNA_binding"/>
    <property type="match status" value="1"/>
</dbReference>
<comment type="similarity">
    <text evidence="1 4">Belongs to the bacterial histone-like protein family.</text>
</comment>
<gene>
    <name evidence="6" type="ORF">JGI4_01970</name>
    <name evidence="5" type="ORF">JGI8_00024</name>
</gene>
<dbReference type="PROSITE" id="PS00045">
    <property type="entry name" value="HISTONE_LIKE"/>
    <property type="match status" value="1"/>
</dbReference>
<evidence type="ECO:0000256" key="3">
    <source>
        <dbReference type="ARBA" id="ARBA00023125"/>
    </source>
</evidence>
<dbReference type="PANTHER" id="PTHR33175:SF3">
    <property type="entry name" value="DNA-BINDING PROTEIN HU-BETA"/>
    <property type="match status" value="1"/>
</dbReference>
<reference evidence="6 7" key="1">
    <citation type="submission" date="2015-11" db="EMBL/GenBank/DDBJ databases">
        <authorList>
            <person name="Zhang Y."/>
            <person name="Guo Z."/>
        </authorList>
    </citation>
    <scope>NUCLEOTIDE SEQUENCE [LARGE SCALE GENOMIC DNA]</scope>
    <source>
        <strain evidence="6">JGI-4</strain>
    </source>
</reference>
<accession>A0A0P1L6J4</accession>
<accession>A0A0P1MXL4</accession>
<accession>A0A0P1MUA6</accession>
<dbReference type="GO" id="GO:0003677">
    <property type="term" value="F:DNA binding"/>
    <property type="evidence" value="ECO:0007669"/>
    <property type="project" value="UniProtKB-KW"/>
</dbReference>
<accession>A0A0P1M864</accession>
<evidence type="ECO:0000313" key="6">
    <source>
        <dbReference type="EMBL" id="CUU08046.1"/>
    </source>
</evidence>
<dbReference type="EMBL" id="FAOP01000008">
    <property type="protein sequence ID" value="CUU08046.1"/>
    <property type="molecule type" value="Genomic_DNA"/>
</dbReference>
<accession>A0A0P1LAI0</accession>
<dbReference type="STRING" id="1633631.GCA_001442925_01966"/>
<dbReference type="InterPro" id="IPR010992">
    <property type="entry name" value="IHF-like_DNA-bd_dom_sf"/>
</dbReference>
<accession>A0A0P1MYI2</accession>
<evidence type="ECO:0000313" key="5">
    <source>
        <dbReference type="EMBL" id="CUS76520.1"/>
    </source>
</evidence>
<dbReference type="GO" id="GO:0030261">
    <property type="term" value="P:chromosome condensation"/>
    <property type="evidence" value="ECO:0007669"/>
    <property type="project" value="UniProtKB-KW"/>
</dbReference>
<keyword evidence="8" id="KW-1185">Reference proteome</keyword>